<name>A0A0G0GQI3_9BACT</name>
<dbReference type="AlphaFoldDB" id="A0A0G0GQI3"/>
<proteinExistence type="predicted"/>
<organism evidence="1 2">
    <name type="scientific">Candidatus Roizmanbacteria bacterium GW2011_GWA2_36_23</name>
    <dbReference type="NCBI Taxonomy" id="1618480"/>
    <lineage>
        <taxon>Bacteria</taxon>
        <taxon>Candidatus Roizmaniibacteriota</taxon>
    </lineage>
</organism>
<accession>A0A0G0GQI3</accession>
<dbReference type="InterPro" id="IPR016541">
    <property type="entry name" value="UCP008505"/>
</dbReference>
<evidence type="ECO:0000313" key="1">
    <source>
        <dbReference type="EMBL" id="KKQ02059.1"/>
    </source>
</evidence>
<evidence type="ECO:0008006" key="3">
    <source>
        <dbReference type="Google" id="ProtNLM"/>
    </source>
</evidence>
<dbReference type="EMBL" id="LBRS01000001">
    <property type="protein sequence ID" value="KKQ02059.1"/>
    <property type="molecule type" value="Genomic_DNA"/>
</dbReference>
<reference evidence="1 2" key="1">
    <citation type="journal article" date="2015" name="Nature">
        <title>rRNA introns, odd ribosomes, and small enigmatic genomes across a large radiation of phyla.</title>
        <authorList>
            <person name="Brown C.T."/>
            <person name="Hug L.A."/>
            <person name="Thomas B.C."/>
            <person name="Sharon I."/>
            <person name="Castelle C.J."/>
            <person name="Singh A."/>
            <person name="Wilkins M.J."/>
            <person name="Williams K.H."/>
            <person name="Banfield J.F."/>
        </authorList>
    </citation>
    <scope>NUCLEOTIDE SEQUENCE [LARGE SCALE GENOMIC DNA]</scope>
</reference>
<evidence type="ECO:0000313" key="2">
    <source>
        <dbReference type="Proteomes" id="UP000034344"/>
    </source>
</evidence>
<dbReference type="STRING" id="1618480.US11_C0001G0018"/>
<protein>
    <recommendedName>
        <fullName evidence="3">DUF4411 domain-containing protein</fullName>
    </recommendedName>
</protein>
<dbReference type="Pfam" id="PF14367">
    <property type="entry name" value="DUF4411"/>
    <property type="match status" value="1"/>
</dbReference>
<dbReference type="Proteomes" id="UP000034344">
    <property type="component" value="Unassembled WGS sequence"/>
</dbReference>
<sequence>MVSQNDFFSEKELYCFDASSLINLRNFYPKDIFISLNKQFTDVLHSGKICIINMVMEELKKDNKPELYDFIKGNISNNKIRKYESFIHITQQIIKKHYDNKGKSHELKADPHVIACAKEEQLTVVTDELGGGLTQIPHICLIEKVNCISIVDFFRKEKIKS</sequence>
<comment type="caution">
    <text evidence="1">The sequence shown here is derived from an EMBL/GenBank/DDBJ whole genome shotgun (WGS) entry which is preliminary data.</text>
</comment>
<gene>
    <name evidence="1" type="ORF">US11_C0001G0018</name>
</gene>